<comment type="caution">
    <text evidence="9">The sequence shown here is derived from an EMBL/GenBank/DDBJ whole genome shotgun (WGS) entry which is preliminary data.</text>
</comment>
<dbReference type="InterPro" id="IPR050445">
    <property type="entry name" value="Bact_polysacc_biosynth/exp"/>
</dbReference>
<accession>A0AAW6U3G1</accession>
<protein>
    <submittedName>
        <fullName evidence="9">Wzz/FepE/Etk N-terminal domain-containing protein</fullName>
    </submittedName>
</protein>
<evidence type="ECO:0000313" key="10">
    <source>
        <dbReference type="Proteomes" id="UP001431532"/>
    </source>
</evidence>
<comment type="subcellular location">
    <subcellularLocation>
        <location evidence="1">Cell membrane</location>
        <topology evidence="1">Multi-pass membrane protein</topology>
    </subcellularLocation>
</comment>
<reference evidence="9" key="1">
    <citation type="submission" date="2023-05" db="EMBL/GenBank/DDBJ databases">
        <title>Mariniplasma microaerophilum sp. nov., a novel anaerobic mollicute isolated from terrestrial mud volcano, Taman Peninsula, Russia.</title>
        <authorList>
            <person name="Khomyakova M.A."/>
            <person name="Merkel A.Y."/>
            <person name="Slobodkin A.I."/>
        </authorList>
    </citation>
    <scope>NUCLEOTIDE SEQUENCE</scope>
    <source>
        <strain evidence="9">M4Ah</strain>
    </source>
</reference>
<feature type="domain" description="Polysaccharide chain length determinant N-terminal" evidence="8">
    <location>
        <begin position="11"/>
        <end position="100"/>
    </location>
</feature>
<dbReference type="InterPro" id="IPR003856">
    <property type="entry name" value="LPS_length_determ_N"/>
</dbReference>
<dbReference type="EMBL" id="JASCXW010000004">
    <property type="protein sequence ID" value="MDI6452407.1"/>
    <property type="molecule type" value="Genomic_DNA"/>
</dbReference>
<dbReference type="GO" id="GO:0005886">
    <property type="term" value="C:plasma membrane"/>
    <property type="evidence" value="ECO:0007669"/>
    <property type="project" value="UniProtKB-SubCell"/>
</dbReference>
<dbReference type="PANTHER" id="PTHR32309">
    <property type="entry name" value="TYROSINE-PROTEIN KINASE"/>
    <property type="match status" value="1"/>
</dbReference>
<gene>
    <name evidence="9" type="ORF">QJ521_02415</name>
</gene>
<name>A0AAW6U3G1_9MOLU</name>
<feature type="transmembrane region" description="Helical" evidence="7">
    <location>
        <begin position="25"/>
        <end position="45"/>
    </location>
</feature>
<evidence type="ECO:0000256" key="6">
    <source>
        <dbReference type="ARBA" id="ARBA00023136"/>
    </source>
</evidence>
<dbReference type="AlphaFoldDB" id="A0AAW6U3G1"/>
<keyword evidence="10" id="KW-1185">Reference proteome</keyword>
<evidence type="ECO:0000256" key="3">
    <source>
        <dbReference type="ARBA" id="ARBA00022475"/>
    </source>
</evidence>
<organism evidence="9 10">
    <name type="scientific">Peloplasma aerotolerans</name>
    <dbReference type="NCBI Taxonomy" id="3044389"/>
    <lineage>
        <taxon>Bacteria</taxon>
        <taxon>Bacillati</taxon>
        <taxon>Mycoplasmatota</taxon>
        <taxon>Mollicutes</taxon>
        <taxon>Acholeplasmatales</taxon>
        <taxon>Acholeplasmataceae</taxon>
        <taxon>Peloplasma</taxon>
    </lineage>
</organism>
<keyword evidence="4 7" id="KW-0812">Transmembrane</keyword>
<dbReference type="Pfam" id="PF02706">
    <property type="entry name" value="Wzz"/>
    <property type="match status" value="1"/>
</dbReference>
<dbReference type="Proteomes" id="UP001431532">
    <property type="component" value="Unassembled WGS sequence"/>
</dbReference>
<keyword evidence="5 7" id="KW-1133">Transmembrane helix</keyword>
<evidence type="ECO:0000259" key="8">
    <source>
        <dbReference type="Pfam" id="PF02706"/>
    </source>
</evidence>
<sequence length="235" mass="25908">MNEQQHEHESEISLLDLYKILRNNLVLILTLTFLVGAIAGAYAFLVADPKYKSNAYVMVQVQVENPGGNSFDLINAQRLLATAADLISMPVVLDKVIEELELDMTPNQLKRNLTVSSSNTSYFINVSYISEDNVQSKEVVNAVISAAIEFADENVLILKDNIIRTSYADNGVYDSPNKALYVVIGLILGGILGVGIAFIKEMFNNTYRSKDQLEAAFGIQVLGVIPEFEVKEGKV</sequence>
<evidence type="ECO:0000256" key="7">
    <source>
        <dbReference type="SAM" id="Phobius"/>
    </source>
</evidence>
<proteinExistence type="inferred from homology"/>
<keyword evidence="3" id="KW-1003">Cell membrane</keyword>
<evidence type="ECO:0000256" key="2">
    <source>
        <dbReference type="ARBA" id="ARBA00006683"/>
    </source>
</evidence>
<dbReference type="PANTHER" id="PTHR32309:SF13">
    <property type="entry name" value="FERRIC ENTEROBACTIN TRANSPORT PROTEIN FEPE"/>
    <property type="match status" value="1"/>
</dbReference>
<comment type="similarity">
    <text evidence="2">Belongs to the CpsC/CapA family.</text>
</comment>
<evidence type="ECO:0000256" key="1">
    <source>
        <dbReference type="ARBA" id="ARBA00004651"/>
    </source>
</evidence>
<evidence type="ECO:0000256" key="5">
    <source>
        <dbReference type="ARBA" id="ARBA00022989"/>
    </source>
</evidence>
<dbReference type="RefSeq" id="WP_282838822.1">
    <property type="nucleotide sequence ID" value="NZ_JASCXW010000004.1"/>
</dbReference>
<evidence type="ECO:0000313" key="9">
    <source>
        <dbReference type="EMBL" id="MDI6452407.1"/>
    </source>
</evidence>
<dbReference type="GO" id="GO:0004713">
    <property type="term" value="F:protein tyrosine kinase activity"/>
    <property type="evidence" value="ECO:0007669"/>
    <property type="project" value="TreeGrafter"/>
</dbReference>
<keyword evidence="6 7" id="KW-0472">Membrane</keyword>
<feature type="transmembrane region" description="Helical" evidence="7">
    <location>
        <begin position="179"/>
        <end position="199"/>
    </location>
</feature>
<evidence type="ECO:0000256" key="4">
    <source>
        <dbReference type="ARBA" id="ARBA00022692"/>
    </source>
</evidence>